<accession>A0A8S3Q7Y8</accession>
<keyword evidence="3" id="KW-1185">Reference proteome</keyword>
<evidence type="ECO:0000313" key="3">
    <source>
        <dbReference type="Proteomes" id="UP000683360"/>
    </source>
</evidence>
<evidence type="ECO:0000313" key="2">
    <source>
        <dbReference type="EMBL" id="CAG2191605.1"/>
    </source>
</evidence>
<gene>
    <name evidence="2" type="ORF">MEDL_6860</name>
</gene>
<feature type="region of interest" description="Disordered" evidence="1">
    <location>
        <begin position="1"/>
        <end position="49"/>
    </location>
</feature>
<sequence>MAEVSGHGDISPLEDTLEDSSRDGEGQKPRAPTTSSVVTKKRKSRSKYTQLEEKWNAKFGNLNSKLDSMFDFIKGQTSTANVDKNTSESGNTLSQRQSSSTSSLSQRQSRDSDSESADERDDVMSLQPGQNEVLGSGTESDNEGSNDEHLSSKQKTNFGRMPLPRKLRKIGITMNDSQKRF</sequence>
<dbReference type="EMBL" id="CAJPWZ010000368">
    <property type="protein sequence ID" value="CAG2191605.1"/>
    <property type="molecule type" value="Genomic_DNA"/>
</dbReference>
<dbReference type="Proteomes" id="UP000683360">
    <property type="component" value="Unassembled WGS sequence"/>
</dbReference>
<feature type="compositionally biased region" description="Low complexity" evidence="1">
    <location>
        <begin position="92"/>
        <end position="107"/>
    </location>
</feature>
<feature type="region of interest" description="Disordered" evidence="1">
    <location>
        <begin position="79"/>
        <end position="181"/>
    </location>
</feature>
<feature type="compositionally biased region" description="Basic and acidic residues" evidence="1">
    <location>
        <begin position="19"/>
        <end position="28"/>
    </location>
</feature>
<organism evidence="2 3">
    <name type="scientific">Mytilus edulis</name>
    <name type="common">Blue mussel</name>
    <dbReference type="NCBI Taxonomy" id="6550"/>
    <lineage>
        <taxon>Eukaryota</taxon>
        <taxon>Metazoa</taxon>
        <taxon>Spiralia</taxon>
        <taxon>Lophotrochozoa</taxon>
        <taxon>Mollusca</taxon>
        <taxon>Bivalvia</taxon>
        <taxon>Autobranchia</taxon>
        <taxon>Pteriomorphia</taxon>
        <taxon>Mytilida</taxon>
        <taxon>Mytiloidea</taxon>
        <taxon>Mytilidae</taxon>
        <taxon>Mytilinae</taxon>
        <taxon>Mytilus</taxon>
    </lineage>
</organism>
<evidence type="ECO:0000256" key="1">
    <source>
        <dbReference type="SAM" id="MobiDB-lite"/>
    </source>
</evidence>
<name>A0A8S3Q7Y8_MYTED</name>
<reference evidence="2" key="1">
    <citation type="submission" date="2021-03" db="EMBL/GenBank/DDBJ databases">
        <authorList>
            <person name="Bekaert M."/>
        </authorList>
    </citation>
    <scope>NUCLEOTIDE SEQUENCE</scope>
</reference>
<feature type="compositionally biased region" description="Polar residues" evidence="1">
    <location>
        <begin position="79"/>
        <end position="91"/>
    </location>
</feature>
<protein>
    <submittedName>
        <fullName evidence="2">TFII-I</fullName>
    </submittedName>
</protein>
<dbReference type="OrthoDB" id="10444410at2759"/>
<comment type="caution">
    <text evidence="2">The sequence shown here is derived from an EMBL/GenBank/DDBJ whole genome shotgun (WGS) entry which is preliminary data.</text>
</comment>
<proteinExistence type="predicted"/>
<dbReference type="AlphaFoldDB" id="A0A8S3Q7Y8"/>